<feature type="region of interest" description="Disordered" evidence="8">
    <location>
        <begin position="346"/>
        <end position="379"/>
    </location>
</feature>
<evidence type="ECO:0000256" key="5">
    <source>
        <dbReference type="ARBA" id="ARBA00023069"/>
    </source>
</evidence>
<dbReference type="PANTHER" id="PTHR21351">
    <property type="entry name" value="BARDET-BIEDL SYNDROME PROTEIN 5"/>
    <property type="match status" value="1"/>
</dbReference>
<reference evidence="11" key="1">
    <citation type="submission" date="2016-11" db="UniProtKB">
        <authorList>
            <consortium name="WormBaseParasite"/>
        </authorList>
    </citation>
    <scope>IDENTIFICATION</scope>
</reference>
<name>A0A1I8IT97_9PLAT</name>
<evidence type="ECO:0000256" key="4">
    <source>
        <dbReference type="ARBA" id="ARBA00022490"/>
    </source>
</evidence>
<comment type="similarity">
    <text evidence="3">Belongs to the BBS5 family.</text>
</comment>
<evidence type="ECO:0000256" key="1">
    <source>
        <dbReference type="ARBA" id="ARBA00004138"/>
    </source>
</evidence>
<dbReference type="Pfam" id="PF07289">
    <property type="entry name" value="BBL5"/>
    <property type="match status" value="1"/>
</dbReference>
<dbReference type="GO" id="GO:0036064">
    <property type="term" value="C:ciliary basal body"/>
    <property type="evidence" value="ECO:0007669"/>
    <property type="project" value="TreeGrafter"/>
</dbReference>
<dbReference type="SMART" id="SM00683">
    <property type="entry name" value="DM16"/>
    <property type="match status" value="1"/>
</dbReference>
<dbReference type="AlphaFoldDB" id="A0A1I8IT97"/>
<feature type="compositionally biased region" description="Basic and acidic residues" evidence="8">
    <location>
        <begin position="346"/>
        <end position="369"/>
    </location>
</feature>
<accession>A0A1I8IT97</accession>
<keyword evidence="10" id="KW-1185">Reference proteome</keyword>
<dbReference type="GO" id="GO:0060271">
    <property type="term" value="P:cilium assembly"/>
    <property type="evidence" value="ECO:0007669"/>
    <property type="project" value="TreeGrafter"/>
</dbReference>
<evidence type="ECO:0000256" key="2">
    <source>
        <dbReference type="ARBA" id="ARBA00004245"/>
    </source>
</evidence>
<keyword evidence="4" id="KW-0963">Cytoplasm</keyword>
<comment type="subcellular location">
    <subcellularLocation>
        <location evidence="1">Cell projection</location>
        <location evidence="1">Cilium</location>
    </subcellularLocation>
    <subcellularLocation>
        <location evidence="2">Cytoplasm</location>
        <location evidence="2">Cytoskeleton</location>
    </subcellularLocation>
</comment>
<dbReference type="GO" id="GO:0034464">
    <property type="term" value="C:BBSome"/>
    <property type="evidence" value="ECO:0007669"/>
    <property type="project" value="InterPro"/>
</dbReference>
<feature type="domain" description="BBSome complex member BBS5 PH" evidence="9">
    <location>
        <begin position="161"/>
        <end position="215"/>
    </location>
</feature>
<organism evidence="10 11">
    <name type="scientific">Macrostomum lignano</name>
    <dbReference type="NCBI Taxonomy" id="282301"/>
    <lineage>
        <taxon>Eukaryota</taxon>
        <taxon>Metazoa</taxon>
        <taxon>Spiralia</taxon>
        <taxon>Lophotrochozoa</taxon>
        <taxon>Platyhelminthes</taxon>
        <taxon>Rhabditophora</taxon>
        <taxon>Macrostomorpha</taxon>
        <taxon>Macrostomida</taxon>
        <taxon>Macrostomidae</taxon>
        <taxon>Macrostomum</taxon>
    </lineage>
</organism>
<evidence type="ECO:0000256" key="8">
    <source>
        <dbReference type="SAM" id="MobiDB-lite"/>
    </source>
</evidence>
<dbReference type="Proteomes" id="UP000095280">
    <property type="component" value="Unplaced"/>
</dbReference>
<dbReference type="InterPro" id="IPR006606">
    <property type="entry name" value="BBL5"/>
</dbReference>
<evidence type="ECO:0000256" key="7">
    <source>
        <dbReference type="ARBA" id="ARBA00023273"/>
    </source>
</evidence>
<sequence length="399" mass="45593">KNKLPTREDRASGTTRNISINHILCWLYHIYERSYMYLVAFSHEMLLNLRPGEKVVDRLDLVEDTKGNNGDKAIGYNCVLCITIKPTHSKQRGNVEALFVLTKFGQTRFEFIFTSLEPGSPRLFSSVMAVHRSYESSRAYRDLKLRTAIIADKRLKLLPQEELLSEVTGVWNLSSDQGNLGTFCVTNVRLVWFATMNEAFNISVPYMQMKSVRIKDSKFGLALVVETIAQSGGYVLGFRIDPADKLKSVAQELQSLQRVYSSDPVLGVQFDRLPEEETRGLLVEQEQDDLEMDEGDEQKDVFAAYLSDGDKSVDREPVFSPELELAVESVKDGFTLQDLWAVLPDTKQKKPEQQQQQEEKEQQRWREQQESEADPEPRQMLVKLLLASSKSSLNVQRRA</sequence>
<proteinExistence type="inferred from homology"/>
<evidence type="ECO:0000259" key="9">
    <source>
        <dbReference type="SMART" id="SM00683"/>
    </source>
</evidence>
<evidence type="ECO:0000256" key="6">
    <source>
        <dbReference type="ARBA" id="ARBA00023212"/>
    </source>
</evidence>
<evidence type="ECO:0000313" key="11">
    <source>
        <dbReference type="WBParaSite" id="maker-uti_cns_0015767-snap-gene-0.2-mRNA-1"/>
    </source>
</evidence>
<protein>
    <submittedName>
        <fullName evidence="11">Bardet-Biedl syndrome 5</fullName>
    </submittedName>
</protein>
<dbReference type="WBParaSite" id="maker-uti_cns_0015767-snap-gene-0.2-mRNA-1">
    <property type="protein sequence ID" value="maker-uti_cns_0015767-snap-gene-0.2-mRNA-1"/>
    <property type="gene ID" value="maker-uti_cns_0015767-snap-gene-0.2"/>
</dbReference>
<evidence type="ECO:0000256" key="3">
    <source>
        <dbReference type="ARBA" id="ARBA00005822"/>
    </source>
</evidence>
<keyword evidence="5" id="KW-0969">Cilium</keyword>
<keyword evidence="6" id="KW-0206">Cytoskeleton</keyword>
<dbReference type="GO" id="GO:0032266">
    <property type="term" value="F:phosphatidylinositol-3-phosphate binding"/>
    <property type="evidence" value="ECO:0007669"/>
    <property type="project" value="TreeGrafter"/>
</dbReference>
<dbReference type="InterPro" id="IPR014003">
    <property type="entry name" value="BBS5_PH"/>
</dbReference>
<evidence type="ECO:0000313" key="10">
    <source>
        <dbReference type="Proteomes" id="UP000095280"/>
    </source>
</evidence>
<keyword evidence="7" id="KW-0966">Cell projection</keyword>
<dbReference type="PANTHER" id="PTHR21351:SF0">
    <property type="entry name" value="BARDET-BIEDL SYNDROME 5 PROTEIN"/>
    <property type="match status" value="1"/>
</dbReference>